<protein>
    <submittedName>
        <fullName evidence="2">Uncharacterized protein</fullName>
    </submittedName>
</protein>
<evidence type="ECO:0000256" key="1">
    <source>
        <dbReference type="SAM" id="MobiDB-lite"/>
    </source>
</evidence>
<organism evidence="2 3">
    <name type="scientific">Paenirhodobacter populi</name>
    <dbReference type="NCBI Taxonomy" id="2306993"/>
    <lineage>
        <taxon>Bacteria</taxon>
        <taxon>Pseudomonadati</taxon>
        <taxon>Pseudomonadota</taxon>
        <taxon>Alphaproteobacteria</taxon>
        <taxon>Rhodobacterales</taxon>
        <taxon>Rhodobacter group</taxon>
        <taxon>Paenirhodobacter</taxon>
    </lineage>
</organism>
<dbReference type="OrthoDB" id="9977435at2"/>
<dbReference type="RefSeq" id="WP_128236442.1">
    <property type="nucleotide sequence ID" value="NZ_SAUX01000004.1"/>
</dbReference>
<evidence type="ECO:0000313" key="2">
    <source>
        <dbReference type="EMBL" id="RWR31307.1"/>
    </source>
</evidence>
<feature type="region of interest" description="Disordered" evidence="1">
    <location>
        <begin position="53"/>
        <end position="88"/>
    </location>
</feature>
<evidence type="ECO:0000313" key="3">
    <source>
        <dbReference type="Proteomes" id="UP000285295"/>
    </source>
</evidence>
<name>A0A443KEQ5_9RHOB</name>
<reference evidence="2 3" key="1">
    <citation type="submission" date="2019-01" db="EMBL/GenBank/DDBJ databases">
        <title>Sinorhodobacter populi sp. nov. isolated from the symptomatic bark tissue of Populus euramericana canker.</title>
        <authorList>
            <person name="Xu G."/>
        </authorList>
    </citation>
    <scope>NUCLEOTIDE SEQUENCE [LARGE SCALE GENOMIC DNA]</scope>
    <source>
        <strain evidence="2 3">D19-10-3-21</strain>
    </source>
</reference>
<sequence>MSGWFYLNGAPDAKLRLKAFSGASKNGKHVIRIEIETSDTYYFGNALKELGEVQAGQKPRKAPAAKKPAAKPLALPPPRLALSGPADE</sequence>
<proteinExistence type="predicted"/>
<comment type="caution">
    <text evidence="2">The sequence shown here is derived from an EMBL/GenBank/DDBJ whole genome shotgun (WGS) entry which is preliminary data.</text>
</comment>
<dbReference type="EMBL" id="SAUX01000004">
    <property type="protein sequence ID" value="RWR31307.1"/>
    <property type="molecule type" value="Genomic_DNA"/>
</dbReference>
<dbReference type="Proteomes" id="UP000285295">
    <property type="component" value="Unassembled WGS sequence"/>
</dbReference>
<dbReference type="AlphaFoldDB" id="A0A443KEQ5"/>
<gene>
    <name evidence="2" type="ORF">D2T31_04700</name>
</gene>
<reference evidence="2 3" key="2">
    <citation type="submission" date="2019-01" db="EMBL/GenBank/DDBJ databases">
        <authorList>
            <person name="Li Y."/>
        </authorList>
    </citation>
    <scope>NUCLEOTIDE SEQUENCE [LARGE SCALE GENOMIC DNA]</scope>
    <source>
        <strain evidence="2 3">D19-10-3-21</strain>
    </source>
</reference>
<accession>A0A443KEQ5</accession>